<dbReference type="InterPro" id="IPR013103">
    <property type="entry name" value="RVT_2"/>
</dbReference>
<feature type="compositionally biased region" description="Basic residues" evidence="2">
    <location>
        <begin position="1989"/>
        <end position="2001"/>
    </location>
</feature>
<keyword evidence="5" id="KW-1185">Reference proteome</keyword>
<sequence>MVNNHPDLKVRRIRSDNGTEFKNSSMKVFCEENGILHEFSAARTPQQNGVVERKNRTPIEAARTMLDESKLPTYFWAEAVNTACFTQNISLINQAKGMTPYQLLKRKKPLLDFLHVFGCKCFVLRNQAEHLGKFEAKADEAIFVGYAAGKAYRVYNLRTNIVMESVHVVFDDLKIQGLCDEGFHESLSFENEEGEQMDHDKTIEKQSKVVVTSTDESSSEDEIAALRLKRIAANVPNGHSVDSQNEHFVDSQNGQSVDSHRNASRNDHLGTTNSGGVSQGQISNQGNHDHEATSSRANLPPSRKWTKDHPFELIIGDVSSKVQTRRATQEECLYSSFLSQDEPKKVEDALLDPDWVLAMQEELNQFERNNVWKLVPKPKDRSVIGTKWVFRNKMDENGIVTRNKARLVAKGYSQEEGIDFDETFAPVARLEAIRIFLAYAAHANFKVYQMDVKSAFLNGELEEEVYVSQPPGFENDDFPEYVYFLLKALYGLKQAPRAWYDTLSQFLLENHFTRGTVDKTLFHRIVNGSTILVQIYVDDIIFGSTDVKLCQKFAKLMQSKYEMSMMGELTYFLGLQVKQVNEGIFISQTKYIHDLLKKFNLMECSPAKTPMPTVTKLELNTKEKSVDISGYRGMADPRESHLVAIKRIFRYLKGTPNLGIWYPRESGFELIGYSDADFAGCKIDRKSTTGTCQFLGNKLVSWFSKKQNSVSTSTAEAEYIAAGSCCAQILWMKNQLLDYGIRVEKIPIFCDNTSAIAITENPVQHSRTKHIDIKYHFIREHVMNGTVELHFVPSEQQLADIFTKPLDESTFSRLLEAFPHSTMAPIVKLMSAGGFIYEKNNSIPFVVKESPNSIFFKMMDFMRNCKLSYAMFHSTPLYNEVIEEIWTSCEYSGTNGTLQFTLQGNEYIVNSDVLQACLHIPDNNCDALPSNTEITTMLNSINYSLPTDNLGKIIRRGLVREYSYLDDAFIKVFSGKISNFDALTNSMLILLTMLLNDRYYNFSTQLMYEIGAKMGDKANRKKNIYYARFLMMLANHVSPAPLVISNPTARFECFVQEKRVLTDILRLNHNGGVPVVYLPIIEVTTAIPVSIAVTSIVSSNPVAMESVAVTQQAPAPATKPKSKKSSKPTSGASQKAPVVRTTTQPKGSESGVVRGEGRGESQRNPKNKEGEVSVSQPSPIVSSQQSTMSKMDLSTSLIASSQKDAIIETSSQPRAQSKRVRDTSSPQSTFSQYQRRVKQKSQVSQGAHTLEATLPVSQIQFDVTPIITLGLQSYSLDINLVLSPPNSPTLSLDVDMIHTSIPDSSTLILEKPYSEAGGHHLLSDLLGHQPIFSEVARGSVDQSLKSITTDSTVISHSQSAFLTSSTKQSISLTSVSPSTVSIPLTVQTTIPLIGQSTPLIENLVVSTTSVDDLVVVETLLGLRGSETEKLACSQAKGENESERLAISSSQAKGEIESSTLVGEGEGVRGVSHGEPMMQEYRGEREGTTGVIREEATIASESMEVNEGERELTFQEHYQQTLDSISLDPETFTHPVSAYQVLTQQGNVEAERSLQLIHTTASMQRAKDALTNLSPAAAASGEFDFSDDEDSFGDNQVATTSQTGTSVVPPTPNWLSQDLQGRISLDAAITRHYNEAYLAHESATANDKKFYKAIMDSLEIQRLQMMQTRIEAREIKDSISNLKDANDRRLDEKLPLLTVSKMNRFFSKEPEVATSLKTLSSRVDKVEATLSKMQKEQEKQTQLLAQLVAAQGLPVISLDDNKKGEKSKELDIQITKVMVPAISLPKEPLAMGESGKAKLDNIDLIQQASMKLQLAEQIKDHWSRIDERVKKLAGTAKSSNPSTDQATSTEPSTNAMVLASTEWEPQTNSSYKGCEKATLQRSLSPKSPAKPKGKNTERTFYPAPYPDEHKLLGLLITKSKESNDYEIRKQRAIVYRNGQQICVWAGHPNFGEAKAEESERAAMQALAVAQSLDEEERQQEEKAREERSAKKSTRQPKARARRNIAFENDDSQSIASDSSVPTAPPTIPDPALSEKLACDPKHPVNFHDQPIEPKEEPIEFDEANFPKFLFEMDPKKKSKQRATKAKPILVRRPQAEKPPTNPEDFIYIADIREESDLHINLDDLVEVRGIAASYKLPERLVFVYKGGREQVWPLHRILGEDYQTLLYVFKCLKKDFGFTKTAKSEVVSKICQIKASWNKPGALPRVLKIPQTGKKIHLQPFWMMEFRDKDNCRRFFRIEDQLEKASNETLRFMQSKLGNKDEEEKIFYRRLQAQIEENNARKGKKTRPQRQR</sequence>
<feature type="region of interest" description="Disordered" evidence="2">
    <location>
        <begin position="1832"/>
        <end position="1903"/>
    </location>
</feature>
<dbReference type="InterPro" id="IPR036397">
    <property type="entry name" value="RNaseH_sf"/>
</dbReference>
<feature type="compositionally biased region" description="Basic and acidic residues" evidence="2">
    <location>
        <begin position="258"/>
        <end position="268"/>
    </location>
</feature>
<dbReference type="PANTHER" id="PTHR11439:SF509">
    <property type="entry name" value="RNA-DIRECTED DNA POLYMERASE"/>
    <property type="match status" value="1"/>
</dbReference>
<feature type="coiled-coil region" evidence="1">
    <location>
        <begin position="1715"/>
        <end position="1742"/>
    </location>
</feature>
<feature type="compositionally biased region" description="Polar residues" evidence="2">
    <location>
        <begin position="269"/>
        <end position="286"/>
    </location>
</feature>
<evidence type="ECO:0000313" key="4">
    <source>
        <dbReference type="EMBL" id="KAK1356220.1"/>
    </source>
</evidence>
<feature type="compositionally biased region" description="Polar residues" evidence="2">
    <location>
        <begin position="1187"/>
        <end position="1215"/>
    </location>
</feature>
<evidence type="ECO:0000256" key="2">
    <source>
        <dbReference type="SAM" id="MobiDB-lite"/>
    </source>
</evidence>
<dbReference type="CDD" id="cd09272">
    <property type="entry name" value="RNase_HI_RT_Ty1"/>
    <property type="match status" value="1"/>
</dbReference>
<evidence type="ECO:0000313" key="5">
    <source>
        <dbReference type="Proteomes" id="UP001237642"/>
    </source>
</evidence>
<dbReference type="InterPro" id="IPR001584">
    <property type="entry name" value="Integrase_cat-core"/>
</dbReference>
<feature type="compositionally biased region" description="Polar residues" evidence="2">
    <location>
        <begin position="2010"/>
        <end position="2020"/>
    </location>
</feature>
<proteinExistence type="predicted"/>
<feature type="compositionally biased region" description="Basic and acidic residues" evidence="2">
    <location>
        <begin position="1155"/>
        <end position="1171"/>
    </location>
</feature>
<evidence type="ECO:0000256" key="1">
    <source>
        <dbReference type="SAM" id="Coils"/>
    </source>
</evidence>
<feature type="region of interest" description="Disordered" evidence="2">
    <location>
        <begin position="191"/>
        <end position="216"/>
    </location>
</feature>
<feature type="compositionally biased region" description="Low complexity" evidence="2">
    <location>
        <begin position="1172"/>
        <end position="1186"/>
    </location>
</feature>
<dbReference type="Gene3D" id="3.30.420.10">
    <property type="entry name" value="Ribonuclease H-like superfamily/Ribonuclease H"/>
    <property type="match status" value="1"/>
</dbReference>
<dbReference type="PROSITE" id="PS50994">
    <property type="entry name" value="INTEGRASE"/>
    <property type="match status" value="1"/>
</dbReference>
<dbReference type="Pfam" id="PF07727">
    <property type="entry name" value="RVT_2"/>
    <property type="match status" value="1"/>
</dbReference>
<feature type="region of interest" description="Disordered" evidence="2">
    <location>
        <begin position="1580"/>
        <end position="1612"/>
    </location>
</feature>
<reference evidence="4" key="1">
    <citation type="submission" date="2023-02" db="EMBL/GenBank/DDBJ databases">
        <title>Genome of toxic invasive species Heracleum sosnowskyi carries increased number of genes despite the absence of recent whole-genome duplications.</title>
        <authorList>
            <person name="Schelkunov M."/>
            <person name="Shtratnikova V."/>
            <person name="Makarenko M."/>
            <person name="Klepikova A."/>
            <person name="Omelchenko D."/>
            <person name="Novikova G."/>
            <person name="Obukhova E."/>
            <person name="Bogdanov V."/>
            <person name="Penin A."/>
            <person name="Logacheva M."/>
        </authorList>
    </citation>
    <scope>NUCLEOTIDE SEQUENCE</scope>
    <source>
        <strain evidence="4">Hsosn_3</strain>
        <tissue evidence="4">Leaf</tissue>
    </source>
</reference>
<dbReference type="InterPro" id="IPR043502">
    <property type="entry name" value="DNA/RNA_pol_sf"/>
</dbReference>
<name>A0AAD8LZI9_9APIA</name>
<gene>
    <name evidence="4" type="ORF">POM88_049476</name>
</gene>
<keyword evidence="1" id="KW-0175">Coiled coil</keyword>
<dbReference type="SUPFAM" id="SSF56672">
    <property type="entry name" value="DNA/RNA polymerases"/>
    <property type="match status" value="1"/>
</dbReference>
<feature type="region of interest" description="Disordered" evidence="2">
    <location>
        <begin position="1110"/>
        <end position="1244"/>
    </location>
</feature>
<feature type="region of interest" description="Disordered" evidence="2">
    <location>
        <begin position="237"/>
        <end position="306"/>
    </location>
</feature>
<dbReference type="GO" id="GO:0003676">
    <property type="term" value="F:nucleic acid binding"/>
    <property type="evidence" value="ECO:0007669"/>
    <property type="project" value="InterPro"/>
</dbReference>
<feature type="compositionally biased region" description="Polar residues" evidence="2">
    <location>
        <begin position="1595"/>
        <end position="1612"/>
    </location>
</feature>
<dbReference type="GO" id="GO:0015074">
    <property type="term" value="P:DNA integration"/>
    <property type="evidence" value="ECO:0007669"/>
    <property type="project" value="InterPro"/>
</dbReference>
<protein>
    <recommendedName>
        <fullName evidence="3">Integrase catalytic domain-containing protein</fullName>
    </recommendedName>
</protein>
<evidence type="ECO:0000259" key="3">
    <source>
        <dbReference type="PROSITE" id="PS50994"/>
    </source>
</evidence>
<feature type="compositionally biased region" description="Basic and acidic residues" evidence="2">
    <location>
        <begin position="196"/>
        <end position="207"/>
    </location>
</feature>
<feature type="region of interest" description="Disordered" evidence="2">
    <location>
        <begin position="1967"/>
        <end position="2028"/>
    </location>
</feature>
<feature type="compositionally biased region" description="Polar residues" evidence="2">
    <location>
        <begin position="1223"/>
        <end position="1244"/>
    </location>
</feature>
<feature type="compositionally biased region" description="Polar residues" evidence="2">
    <location>
        <begin position="1835"/>
        <end position="1854"/>
    </location>
</feature>
<feature type="domain" description="Integrase catalytic" evidence="3">
    <location>
        <begin position="1"/>
        <end position="108"/>
    </location>
</feature>
<organism evidence="4 5">
    <name type="scientific">Heracleum sosnowskyi</name>
    <dbReference type="NCBI Taxonomy" id="360622"/>
    <lineage>
        <taxon>Eukaryota</taxon>
        <taxon>Viridiplantae</taxon>
        <taxon>Streptophyta</taxon>
        <taxon>Embryophyta</taxon>
        <taxon>Tracheophyta</taxon>
        <taxon>Spermatophyta</taxon>
        <taxon>Magnoliopsida</taxon>
        <taxon>eudicotyledons</taxon>
        <taxon>Gunneridae</taxon>
        <taxon>Pentapetalae</taxon>
        <taxon>asterids</taxon>
        <taxon>campanulids</taxon>
        <taxon>Apiales</taxon>
        <taxon>Apiaceae</taxon>
        <taxon>Apioideae</taxon>
        <taxon>apioid superclade</taxon>
        <taxon>Tordylieae</taxon>
        <taxon>Tordyliinae</taxon>
        <taxon>Heracleum</taxon>
    </lineage>
</organism>
<dbReference type="PANTHER" id="PTHR11439">
    <property type="entry name" value="GAG-POL-RELATED RETROTRANSPOSON"/>
    <property type="match status" value="1"/>
</dbReference>
<dbReference type="InterPro" id="IPR012337">
    <property type="entry name" value="RNaseH-like_sf"/>
</dbReference>
<accession>A0AAD8LZI9</accession>
<dbReference type="SUPFAM" id="SSF53098">
    <property type="entry name" value="Ribonuclease H-like"/>
    <property type="match status" value="1"/>
</dbReference>
<comment type="caution">
    <text evidence="4">The sequence shown here is derived from an EMBL/GenBank/DDBJ whole genome shotgun (WGS) entry which is preliminary data.</text>
</comment>
<feature type="compositionally biased region" description="Basic and acidic residues" evidence="2">
    <location>
        <begin position="1978"/>
        <end position="1988"/>
    </location>
</feature>
<dbReference type="InterPro" id="IPR057670">
    <property type="entry name" value="SH3_retrovirus"/>
</dbReference>
<dbReference type="Pfam" id="PF25597">
    <property type="entry name" value="SH3_retrovirus"/>
    <property type="match status" value="1"/>
</dbReference>
<reference evidence="4" key="2">
    <citation type="submission" date="2023-05" db="EMBL/GenBank/DDBJ databases">
        <authorList>
            <person name="Schelkunov M.I."/>
        </authorList>
    </citation>
    <scope>NUCLEOTIDE SEQUENCE</scope>
    <source>
        <strain evidence="4">Hsosn_3</strain>
        <tissue evidence="4">Leaf</tissue>
    </source>
</reference>
<dbReference type="Proteomes" id="UP001237642">
    <property type="component" value="Unassembled WGS sequence"/>
</dbReference>
<dbReference type="EMBL" id="JAUIZM010000011">
    <property type="protein sequence ID" value="KAK1356220.1"/>
    <property type="molecule type" value="Genomic_DNA"/>
</dbReference>